<dbReference type="Gene3D" id="1.20.1600.10">
    <property type="entry name" value="Outer membrane efflux proteins (OEP)"/>
    <property type="match status" value="1"/>
</dbReference>
<dbReference type="SUPFAM" id="SSF56954">
    <property type="entry name" value="Outer membrane efflux proteins (OEP)"/>
    <property type="match status" value="1"/>
</dbReference>
<keyword evidence="7" id="KW-0998">Cell outer membrane</keyword>
<evidence type="ECO:0000256" key="2">
    <source>
        <dbReference type="ARBA" id="ARBA00007613"/>
    </source>
</evidence>
<keyword evidence="4" id="KW-1134">Transmembrane beta strand</keyword>
<dbReference type="GO" id="GO:1990281">
    <property type="term" value="C:efflux pump complex"/>
    <property type="evidence" value="ECO:0007669"/>
    <property type="project" value="TreeGrafter"/>
</dbReference>
<dbReference type="KEGG" id="nci:NCTC10296_00254"/>
<proteinExistence type="inferred from homology"/>
<keyword evidence="9" id="KW-1185">Reference proteome</keyword>
<dbReference type="PANTHER" id="PTHR30026:SF22">
    <property type="entry name" value="OUTER MEMBRANE EFFLUX PROTEIN"/>
    <property type="match status" value="1"/>
</dbReference>
<keyword evidence="3" id="KW-0813">Transport</keyword>
<comment type="subcellular location">
    <subcellularLocation>
        <location evidence="1">Cell outer membrane</location>
    </subcellularLocation>
</comment>
<accession>A0A1X3D098</accession>
<dbReference type="GO" id="GO:0009279">
    <property type="term" value="C:cell outer membrane"/>
    <property type="evidence" value="ECO:0007669"/>
    <property type="project" value="UniProtKB-SubCell"/>
</dbReference>
<dbReference type="OrthoDB" id="8600604at2"/>
<dbReference type="STRING" id="493.BWD07_00020"/>
<reference evidence="8 9" key="1">
    <citation type="submission" date="2018-12" db="EMBL/GenBank/DDBJ databases">
        <authorList>
            <consortium name="Pathogen Informatics"/>
        </authorList>
    </citation>
    <scope>NUCLEOTIDE SEQUENCE [LARGE SCALE GENOMIC DNA]</scope>
    <source>
        <strain evidence="8 9">NCTC10296</strain>
    </source>
</reference>
<protein>
    <submittedName>
        <fullName evidence="8">Outer membrane channel protein</fullName>
    </submittedName>
</protein>
<sequence>MQKHLYKTIGFLKRASVFYVAAVFISQPVAAKELREILQKSLVADPSLLEARANLAAAESATKASKAAHYPVVGLTGTQVLMQDNRDADDDLKNAIGLKGTLNLYSWGGITASVNRDKQKEIYYKYKYYETQEQLGGEIGKLYLTALRAKESIEVNQHSLNRHNKLLKDLSVVAKYDTGRRSELVEAEARRLQVQTTIAQLTRTMELALSRLSKYTVTSLRPQDLKDPFRTETTRTLISRYKGMDNGVNPSYLAQKAERESTFYELQASKAARKPAINLEGVATKETKQVYLNLSWNFFDQAARHTVDKNLHTVEAADSKLDQILREVAERAKTAEMDMAQSELRSGITAQHIVSQKEVVKAYELQFKVARRTLTDVLGAYNELANIEQENITARNDFRDAALEYLTAQAQIANWAGITTEESSNQK</sequence>
<dbReference type="GO" id="GO:0015562">
    <property type="term" value="F:efflux transmembrane transporter activity"/>
    <property type="evidence" value="ECO:0007669"/>
    <property type="project" value="InterPro"/>
</dbReference>
<keyword evidence="6" id="KW-0472">Membrane</keyword>
<dbReference type="PANTHER" id="PTHR30026">
    <property type="entry name" value="OUTER MEMBRANE PROTEIN TOLC"/>
    <property type="match status" value="1"/>
</dbReference>
<evidence type="ECO:0000256" key="1">
    <source>
        <dbReference type="ARBA" id="ARBA00004442"/>
    </source>
</evidence>
<evidence type="ECO:0000313" key="9">
    <source>
        <dbReference type="Proteomes" id="UP000279284"/>
    </source>
</evidence>
<dbReference type="InterPro" id="IPR003423">
    <property type="entry name" value="OMP_efflux"/>
</dbReference>
<evidence type="ECO:0000256" key="7">
    <source>
        <dbReference type="ARBA" id="ARBA00023237"/>
    </source>
</evidence>
<evidence type="ECO:0000256" key="4">
    <source>
        <dbReference type="ARBA" id="ARBA00022452"/>
    </source>
</evidence>
<name>A0A1X3D098_9NEIS</name>
<dbReference type="Pfam" id="PF02321">
    <property type="entry name" value="OEP"/>
    <property type="match status" value="1"/>
</dbReference>
<evidence type="ECO:0000256" key="6">
    <source>
        <dbReference type="ARBA" id="ARBA00023136"/>
    </source>
</evidence>
<dbReference type="EMBL" id="LR134313">
    <property type="protein sequence ID" value="VEE99274.1"/>
    <property type="molecule type" value="Genomic_DNA"/>
</dbReference>
<comment type="similarity">
    <text evidence="2">Belongs to the outer membrane factor (OMF) (TC 1.B.17) family.</text>
</comment>
<dbReference type="RefSeq" id="WP_085415337.1">
    <property type="nucleotide sequence ID" value="NZ_CAUJPY010000002.1"/>
</dbReference>
<evidence type="ECO:0000256" key="5">
    <source>
        <dbReference type="ARBA" id="ARBA00022692"/>
    </source>
</evidence>
<dbReference type="InterPro" id="IPR051906">
    <property type="entry name" value="TolC-like"/>
</dbReference>
<gene>
    <name evidence="8" type="ORF">NCTC10296_00254</name>
</gene>
<dbReference type="Proteomes" id="UP000279284">
    <property type="component" value="Chromosome"/>
</dbReference>
<evidence type="ECO:0000313" key="8">
    <source>
        <dbReference type="EMBL" id="VEE99274.1"/>
    </source>
</evidence>
<dbReference type="AlphaFoldDB" id="A0A1X3D098"/>
<organism evidence="8 9">
    <name type="scientific">Neisseria canis</name>
    <dbReference type="NCBI Taxonomy" id="493"/>
    <lineage>
        <taxon>Bacteria</taxon>
        <taxon>Pseudomonadati</taxon>
        <taxon>Pseudomonadota</taxon>
        <taxon>Betaproteobacteria</taxon>
        <taxon>Neisseriales</taxon>
        <taxon>Neisseriaceae</taxon>
        <taxon>Neisseria</taxon>
    </lineage>
</organism>
<evidence type="ECO:0000256" key="3">
    <source>
        <dbReference type="ARBA" id="ARBA00022448"/>
    </source>
</evidence>
<keyword evidence="5" id="KW-0812">Transmembrane</keyword>
<dbReference type="GO" id="GO:0015288">
    <property type="term" value="F:porin activity"/>
    <property type="evidence" value="ECO:0007669"/>
    <property type="project" value="TreeGrafter"/>
</dbReference>